<evidence type="ECO:0000256" key="1">
    <source>
        <dbReference type="SAM" id="MobiDB-lite"/>
    </source>
</evidence>
<evidence type="ECO:0000313" key="3">
    <source>
        <dbReference type="Proteomes" id="UP000008177"/>
    </source>
</evidence>
<dbReference type="HOGENOM" id="CLU_2812055_0_0_1"/>
<proteinExistence type="predicted"/>
<dbReference type="EMBL" id="FQ790325">
    <property type="protein sequence ID" value="CCD50440.1"/>
    <property type="molecule type" value="Genomic_DNA"/>
</dbReference>
<feature type="region of interest" description="Disordered" evidence="1">
    <location>
        <begin position="39"/>
        <end position="67"/>
    </location>
</feature>
<feature type="region of interest" description="Disordered" evidence="1">
    <location>
        <begin position="1"/>
        <end position="25"/>
    </location>
</feature>
<reference evidence="3" key="1">
    <citation type="journal article" date="2011" name="PLoS Genet.">
        <title>Genomic analysis of the necrotrophic fungal pathogens Sclerotinia sclerotiorum and Botrytis cinerea.</title>
        <authorList>
            <person name="Amselem J."/>
            <person name="Cuomo C.A."/>
            <person name="van Kan J.A."/>
            <person name="Viaud M."/>
            <person name="Benito E.P."/>
            <person name="Couloux A."/>
            <person name="Coutinho P.M."/>
            <person name="de Vries R.P."/>
            <person name="Dyer P.S."/>
            <person name="Fillinger S."/>
            <person name="Fournier E."/>
            <person name="Gout L."/>
            <person name="Hahn M."/>
            <person name="Kohn L."/>
            <person name="Lapalu N."/>
            <person name="Plummer K.M."/>
            <person name="Pradier J.M."/>
            <person name="Quevillon E."/>
            <person name="Sharon A."/>
            <person name="Simon A."/>
            <person name="ten Have A."/>
            <person name="Tudzynski B."/>
            <person name="Tudzynski P."/>
            <person name="Wincker P."/>
            <person name="Andrew M."/>
            <person name="Anthouard V."/>
            <person name="Beever R.E."/>
            <person name="Beffa R."/>
            <person name="Benoit I."/>
            <person name="Bouzid O."/>
            <person name="Brault B."/>
            <person name="Chen Z."/>
            <person name="Choquer M."/>
            <person name="Collemare J."/>
            <person name="Cotton P."/>
            <person name="Danchin E.G."/>
            <person name="Da Silva C."/>
            <person name="Gautier A."/>
            <person name="Giraud C."/>
            <person name="Giraud T."/>
            <person name="Gonzalez C."/>
            <person name="Grossetete S."/>
            <person name="Guldener U."/>
            <person name="Henrissat B."/>
            <person name="Howlett B.J."/>
            <person name="Kodira C."/>
            <person name="Kretschmer M."/>
            <person name="Lappartient A."/>
            <person name="Leroch M."/>
            <person name="Levis C."/>
            <person name="Mauceli E."/>
            <person name="Neuveglise C."/>
            <person name="Oeser B."/>
            <person name="Pearson M."/>
            <person name="Poulain J."/>
            <person name="Poussereau N."/>
            <person name="Quesneville H."/>
            <person name="Rascle C."/>
            <person name="Schumacher J."/>
            <person name="Segurens B."/>
            <person name="Sexton A."/>
            <person name="Silva E."/>
            <person name="Sirven C."/>
            <person name="Soanes D.M."/>
            <person name="Talbot N.J."/>
            <person name="Templeton M."/>
            <person name="Yandava C."/>
            <person name="Yarden O."/>
            <person name="Zeng Q."/>
            <person name="Rollins J.A."/>
            <person name="Lebrun M.H."/>
            <person name="Dickman M."/>
        </authorList>
    </citation>
    <scope>NUCLEOTIDE SEQUENCE [LARGE SCALE GENOMIC DNA]</scope>
    <source>
        <strain evidence="3">T4</strain>
    </source>
</reference>
<name>G2YF47_BOTF4</name>
<accession>G2YF47</accession>
<feature type="compositionally biased region" description="Basic and acidic residues" evidence="1">
    <location>
        <begin position="54"/>
        <end position="67"/>
    </location>
</feature>
<organism evidence="2 3">
    <name type="scientific">Botryotinia fuckeliana (strain T4)</name>
    <name type="common">Noble rot fungus</name>
    <name type="synonym">Botrytis cinerea</name>
    <dbReference type="NCBI Taxonomy" id="999810"/>
    <lineage>
        <taxon>Eukaryota</taxon>
        <taxon>Fungi</taxon>
        <taxon>Dikarya</taxon>
        <taxon>Ascomycota</taxon>
        <taxon>Pezizomycotina</taxon>
        <taxon>Leotiomycetes</taxon>
        <taxon>Helotiales</taxon>
        <taxon>Sclerotiniaceae</taxon>
        <taxon>Botrytis</taxon>
    </lineage>
</organism>
<dbReference type="InParanoid" id="G2YF47"/>
<sequence>MNGGPSAKEKPRRGPRPPKDEYRFGKVMLKGHVVLCIRSESEGEGEGVSVQESESDKNDKSNESDKS</sequence>
<gene>
    <name evidence="2" type="ORF">BofuT4_uP091270.1</name>
</gene>
<dbReference type="Proteomes" id="UP000008177">
    <property type="component" value="Unplaced contigs"/>
</dbReference>
<dbReference type="AlphaFoldDB" id="G2YF47"/>
<protein>
    <submittedName>
        <fullName evidence="2">Uncharacterized protein</fullName>
    </submittedName>
</protein>
<evidence type="ECO:0000313" key="2">
    <source>
        <dbReference type="EMBL" id="CCD50440.1"/>
    </source>
</evidence>